<dbReference type="InterPro" id="IPR036291">
    <property type="entry name" value="NAD(P)-bd_dom_sf"/>
</dbReference>
<keyword evidence="2" id="KW-0560">Oxidoreductase</keyword>
<comment type="caution">
    <text evidence="3">The sequence shown here is derived from an EMBL/GenBank/DDBJ whole genome shotgun (WGS) entry which is preliminary data.</text>
</comment>
<sequence length="269" mass="28492">MSTIFNIKDKVVIITGGYGVLGSNIAKHFIEAGAKVAILGRNQEKAETFANSISTTNAKGFKADVLNKDNLIAVKENILSTWGHIDILINAAGGNMPGATISPGDSLFDMSIPDFQKVTDLNLMGTVVPSLVFGKHMSKQGNGSIINISSMAVPQALTRVVGYSASKAAMENFTRWMAVDMALKFGDKIRVNAIAPGFFIADQNRKLLTNEDGSLTDRGNTIIENTPMKRFGNAEELNGAVQLLASDAGKFITGTVISIDGGFGAFSGV</sequence>
<organism evidence="3 4">
    <name type="scientific">Postechiella marina</name>
    <dbReference type="NCBI Taxonomy" id="943941"/>
    <lineage>
        <taxon>Bacteria</taxon>
        <taxon>Pseudomonadati</taxon>
        <taxon>Bacteroidota</taxon>
        <taxon>Flavobacteriia</taxon>
        <taxon>Flavobacteriales</taxon>
        <taxon>Flavobacteriaceae</taxon>
        <taxon>Postechiella</taxon>
    </lineage>
</organism>
<proteinExistence type="inferred from homology"/>
<dbReference type="PRINTS" id="PR00081">
    <property type="entry name" value="GDHRDH"/>
</dbReference>
<dbReference type="Pfam" id="PF13561">
    <property type="entry name" value="adh_short_C2"/>
    <property type="match status" value="1"/>
</dbReference>
<evidence type="ECO:0000313" key="4">
    <source>
        <dbReference type="Proteomes" id="UP001501496"/>
    </source>
</evidence>
<gene>
    <name evidence="3" type="ORF">GCM10022291_08510</name>
</gene>
<dbReference type="RefSeq" id="WP_344786846.1">
    <property type="nucleotide sequence ID" value="NZ_BAABCA010000002.1"/>
</dbReference>
<name>A0ABP8C430_9FLAO</name>
<dbReference type="PROSITE" id="PS00061">
    <property type="entry name" value="ADH_SHORT"/>
    <property type="match status" value="1"/>
</dbReference>
<reference evidence="4" key="1">
    <citation type="journal article" date="2019" name="Int. J. Syst. Evol. Microbiol.">
        <title>The Global Catalogue of Microorganisms (GCM) 10K type strain sequencing project: providing services to taxonomists for standard genome sequencing and annotation.</title>
        <authorList>
            <consortium name="The Broad Institute Genomics Platform"/>
            <consortium name="The Broad Institute Genome Sequencing Center for Infectious Disease"/>
            <person name="Wu L."/>
            <person name="Ma J."/>
        </authorList>
    </citation>
    <scope>NUCLEOTIDE SEQUENCE [LARGE SCALE GENOMIC DNA]</scope>
    <source>
        <strain evidence="4">JCM 17630</strain>
    </source>
</reference>
<dbReference type="EMBL" id="BAABCA010000002">
    <property type="protein sequence ID" value="GAA4232848.1"/>
    <property type="molecule type" value="Genomic_DNA"/>
</dbReference>
<protein>
    <submittedName>
        <fullName evidence="3">SDR family oxidoreductase</fullName>
    </submittedName>
</protein>
<dbReference type="InterPro" id="IPR002347">
    <property type="entry name" value="SDR_fam"/>
</dbReference>
<dbReference type="PRINTS" id="PR00080">
    <property type="entry name" value="SDRFAMILY"/>
</dbReference>
<evidence type="ECO:0000256" key="1">
    <source>
        <dbReference type="ARBA" id="ARBA00006484"/>
    </source>
</evidence>
<dbReference type="Proteomes" id="UP001501496">
    <property type="component" value="Unassembled WGS sequence"/>
</dbReference>
<evidence type="ECO:0000256" key="2">
    <source>
        <dbReference type="ARBA" id="ARBA00023002"/>
    </source>
</evidence>
<dbReference type="SUPFAM" id="SSF51735">
    <property type="entry name" value="NAD(P)-binding Rossmann-fold domains"/>
    <property type="match status" value="1"/>
</dbReference>
<dbReference type="Gene3D" id="3.40.50.720">
    <property type="entry name" value="NAD(P)-binding Rossmann-like Domain"/>
    <property type="match status" value="1"/>
</dbReference>
<dbReference type="PANTHER" id="PTHR42760:SF115">
    <property type="entry name" value="3-OXOACYL-[ACYL-CARRIER-PROTEIN] REDUCTASE FABG"/>
    <property type="match status" value="1"/>
</dbReference>
<comment type="similarity">
    <text evidence="1">Belongs to the short-chain dehydrogenases/reductases (SDR) family.</text>
</comment>
<dbReference type="InterPro" id="IPR020904">
    <property type="entry name" value="Sc_DH/Rdtase_CS"/>
</dbReference>
<keyword evidence="4" id="KW-1185">Reference proteome</keyword>
<dbReference type="NCBIfam" id="NF006132">
    <property type="entry name" value="PRK08277.1"/>
    <property type="match status" value="1"/>
</dbReference>
<dbReference type="PANTHER" id="PTHR42760">
    <property type="entry name" value="SHORT-CHAIN DEHYDROGENASES/REDUCTASES FAMILY MEMBER"/>
    <property type="match status" value="1"/>
</dbReference>
<evidence type="ECO:0000313" key="3">
    <source>
        <dbReference type="EMBL" id="GAA4232848.1"/>
    </source>
</evidence>
<accession>A0ABP8C430</accession>